<proteinExistence type="predicted"/>
<evidence type="ECO:0000313" key="1">
    <source>
        <dbReference type="EMBL" id="EFU23000.1"/>
    </source>
</evidence>
<evidence type="ECO:0000313" key="2">
    <source>
        <dbReference type="Proteomes" id="UP000002973"/>
    </source>
</evidence>
<dbReference type="Proteomes" id="UP000002973">
    <property type="component" value="Unassembled WGS sequence"/>
</dbReference>
<organism evidence="1 2">
    <name type="scientific">Streptococcus anginosus F0211</name>
    <dbReference type="NCBI Taxonomy" id="706437"/>
    <lineage>
        <taxon>Bacteria</taxon>
        <taxon>Bacillati</taxon>
        <taxon>Bacillota</taxon>
        <taxon>Bacilli</taxon>
        <taxon>Lactobacillales</taxon>
        <taxon>Streptococcaceae</taxon>
        <taxon>Streptococcus</taxon>
        <taxon>Streptococcus anginosus group</taxon>
    </lineage>
</organism>
<dbReference type="EMBL" id="AECT01000004">
    <property type="protein sequence ID" value="EFU23000.1"/>
    <property type="molecule type" value="Genomic_DNA"/>
</dbReference>
<name>E6IZB1_STRAP</name>
<accession>E6IZB1</accession>
<reference evidence="1 2" key="1">
    <citation type="submission" date="2010-11" db="EMBL/GenBank/DDBJ databases">
        <authorList>
            <person name="Weinstock G."/>
            <person name="Sodergren E."/>
            <person name="Clifton S."/>
            <person name="Fulton L."/>
            <person name="Fulton B."/>
            <person name="Courtney L."/>
            <person name="Fronick C."/>
            <person name="Harrison M."/>
            <person name="Strong C."/>
            <person name="Farmer C."/>
            <person name="Delahaunty K."/>
            <person name="Markovic C."/>
            <person name="Hall O."/>
            <person name="Minx P."/>
            <person name="Tomlinson C."/>
            <person name="Mitreva M."/>
            <person name="Hou S."/>
            <person name="Chen J."/>
            <person name="Wollam A."/>
            <person name="Pepin K.H."/>
            <person name="Johnson M."/>
            <person name="Bhonagiri V."/>
            <person name="Zhang X."/>
            <person name="Suruliraj S."/>
            <person name="Warren W."/>
            <person name="Chinwalla A."/>
            <person name="Mardis E.R."/>
            <person name="Wilson R.K."/>
        </authorList>
    </citation>
    <scope>NUCLEOTIDE SEQUENCE [LARGE SCALE GENOMIC DNA]</scope>
    <source>
        <strain evidence="1 2">F0211</strain>
    </source>
</reference>
<gene>
    <name evidence="1" type="ORF">HMPREF0813_00242</name>
</gene>
<dbReference type="AlphaFoldDB" id="E6IZB1"/>
<protein>
    <submittedName>
        <fullName evidence="1">Uncharacterized protein</fullName>
    </submittedName>
</protein>
<comment type="caution">
    <text evidence="1">The sequence shown here is derived from an EMBL/GenBank/DDBJ whole genome shotgun (WGS) entry which is preliminary data.</text>
</comment>
<sequence>MKIFDKNSIEYRAMKNHWKFPQKNKWKFMITLLFTHSETASKFLES</sequence>